<protein>
    <submittedName>
        <fullName evidence="1">Uncharacterized protein</fullName>
    </submittedName>
</protein>
<evidence type="ECO:0000313" key="1">
    <source>
        <dbReference type="EMBL" id="CAL1408650.1"/>
    </source>
</evidence>
<organism evidence="1 2">
    <name type="scientific">Linum trigynum</name>
    <dbReference type="NCBI Taxonomy" id="586398"/>
    <lineage>
        <taxon>Eukaryota</taxon>
        <taxon>Viridiplantae</taxon>
        <taxon>Streptophyta</taxon>
        <taxon>Embryophyta</taxon>
        <taxon>Tracheophyta</taxon>
        <taxon>Spermatophyta</taxon>
        <taxon>Magnoliopsida</taxon>
        <taxon>eudicotyledons</taxon>
        <taxon>Gunneridae</taxon>
        <taxon>Pentapetalae</taxon>
        <taxon>rosids</taxon>
        <taxon>fabids</taxon>
        <taxon>Malpighiales</taxon>
        <taxon>Linaceae</taxon>
        <taxon>Linum</taxon>
    </lineage>
</organism>
<evidence type="ECO:0000313" key="2">
    <source>
        <dbReference type="Proteomes" id="UP001497516"/>
    </source>
</evidence>
<proteinExistence type="predicted"/>
<accession>A0AAV2GGT4</accession>
<gene>
    <name evidence="1" type="ORF">LTRI10_LOCUS48225</name>
</gene>
<dbReference type="Proteomes" id="UP001497516">
    <property type="component" value="Chromosome 8"/>
</dbReference>
<name>A0AAV2GGT4_9ROSI</name>
<dbReference type="AlphaFoldDB" id="A0AAV2GGT4"/>
<keyword evidence="2" id="KW-1185">Reference proteome</keyword>
<sequence>MCVSSGSIDSILARLKRRRDLLEFLTGSPASDSRTEKSQSFKLRPSTSNPVVSALNAQFHLCPRPLISHGVRVKFQKRETERLRFWIATAEVSQKVLQIPSTLPAWVKVLDVLVYRDIGCVIRKNPIA</sequence>
<dbReference type="EMBL" id="OZ034821">
    <property type="protein sequence ID" value="CAL1408650.1"/>
    <property type="molecule type" value="Genomic_DNA"/>
</dbReference>
<reference evidence="1 2" key="1">
    <citation type="submission" date="2024-04" db="EMBL/GenBank/DDBJ databases">
        <authorList>
            <person name="Fracassetti M."/>
        </authorList>
    </citation>
    <scope>NUCLEOTIDE SEQUENCE [LARGE SCALE GENOMIC DNA]</scope>
</reference>